<reference evidence="2" key="1">
    <citation type="submission" date="2021-01" db="EMBL/GenBank/DDBJ databases">
        <title>Phytophthora aleatoria, a newly-described species from Pinus radiata is distinct from Phytophthora cactorum isolates based on comparative genomics.</title>
        <authorList>
            <person name="Mcdougal R."/>
            <person name="Panda P."/>
            <person name="Williams N."/>
            <person name="Studholme D.J."/>
        </authorList>
    </citation>
    <scope>NUCLEOTIDE SEQUENCE</scope>
    <source>
        <strain evidence="2">NZFS 4037</strain>
    </source>
</reference>
<organism evidence="2 3">
    <name type="scientific">Phytophthora aleatoria</name>
    <dbReference type="NCBI Taxonomy" id="2496075"/>
    <lineage>
        <taxon>Eukaryota</taxon>
        <taxon>Sar</taxon>
        <taxon>Stramenopiles</taxon>
        <taxon>Oomycota</taxon>
        <taxon>Peronosporomycetes</taxon>
        <taxon>Peronosporales</taxon>
        <taxon>Peronosporaceae</taxon>
        <taxon>Phytophthora</taxon>
    </lineage>
</organism>
<gene>
    <name evidence="2" type="ORF">JG688_00018436</name>
</gene>
<protein>
    <recommendedName>
        <fullName evidence="1">Tc1-like transposase DDE domain-containing protein</fullName>
    </recommendedName>
</protein>
<evidence type="ECO:0000259" key="1">
    <source>
        <dbReference type="Pfam" id="PF13358"/>
    </source>
</evidence>
<dbReference type="Pfam" id="PF13358">
    <property type="entry name" value="DDE_3"/>
    <property type="match status" value="1"/>
</dbReference>
<dbReference type="EMBL" id="JAENGY010003388">
    <property type="protein sequence ID" value="KAG6941861.1"/>
    <property type="molecule type" value="Genomic_DNA"/>
</dbReference>
<evidence type="ECO:0000313" key="3">
    <source>
        <dbReference type="Proteomes" id="UP000709295"/>
    </source>
</evidence>
<dbReference type="Proteomes" id="UP000709295">
    <property type="component" value="Unassembled WGS sequence"/>
</dbReference>
<dbReference type="AlphaFoldDB" id="A0A8J5IC10"/>
<proteinExistence type="predicted"/>
<keyword evidence="3" id="KW-1185">Reference proteome</keyword>
<name>A0A8J5IC10_9STRA</name>
<feature type="non-terminal residue" evidence="2">
    <location>
        <position position="1"/>
    </location>
</feature>
<dbReference type="PANTHER" id="PTHR33939:SF1">
    <property type="entry name" value="DUF4371 DOMAIN-CONTAINING PROTEIN"/>
    <property type="match status" value="1"/>
</dbReference>
<comment type="caution">
    <text evidence="2">The sequence shown here is derived from an EMBL/GenBank/DDBJ whole genome shotgun (WGS) entry which is preliminary data.</text>
</comment>
<dbReference type="PANTHER" id="PTHR33939">
    <property type="entry name" value="PROTEIN CBG22215"/>
    <property type="match status" value="1"/>
</dbReference>
<sequence length="230" mass="26601">SACIVAAGFISSKGRRVEAGFVEGSITCWNSTLKRKSFEDDDYHGNFDTKKFERWFKNLCETLQQQHGVCVIHMDGASYHKNQTNRSPTMKWTRDAMRTWLADRQDVNFSLKETKTKLMERVTPLKEKPIYMVQTTASKYNHRVLYTPPYHPELQPIELIWATVKGRIARAPQKNANDAVAKVIAGLNAIKPKEWVSVYRHAQGFENMYDERARELVESQLMAAEDKRPF</sequence>
<evidence type="ECO:0000313" key="2">
    <source>
        <dbReference type="EMBL" id="KAG6941861.1"/>
    </source>
</evidence>
<dbReference type="InterPro" id="IPR038717">
    <property type="entry name" value="Tc1-like_DDE_dom"/>
</dbReference>
<feature type="domain" description="Tc1-like transposase DDE" evidence="1">
    <location>
        <begin position="43"/>
        <end position="171"/>
    </location>
</feature>
<accession>A0A8J5IC10</accession>